<comment type="subcellular location">
    <subcellularLocation>
        <location evidence="1">Membrane</location>
        <topology evidence="1">Multi-pass membrane protein</topology>
    </subcellularLocation>
</comment>
<feature type="transmembrane region" description="Helical" evidence="6">
    <location>
        <begin position="189"/>
        <end position="218"/>
    </location>
</feature>
<feature type="transmembrane region" description="Helical" evidence="6">
    <location>
        <begin position="261"/>
        <end position="282"/>
    </location>
</feature>
<evidence type="ECO:0000313" key="7">
    <source>
        <dbReference type="EMBL" id="MCF1716897.1"/>
    </source>
</evidence>
<proteinExistence type="inferred from homology"/>
<accession>A0ABS9BN06</accession>
<dbReference type="PANTHER" id="PTHR21716:SF4">
    <property type="entry name" value="TRANSMEMBRANE PROTEIN 245"/>
    <property type="match status" value="1"/>
</dbReference>
<dbReference type="Pfam" id="PF01594">
    <property type="entry name" value="AI-2E_transport"/>
    <property type="match status" value="1"/>
</dbReference>
<comment type="caution">
    <text evidence="7">The sequence shown here is derived from an EMBL/GenBank/DDBJ whole genome shotgun (WGS) entry which is preliminary data.</text>
</comment>
<sequence length="347" mass="38627">MSYLNADKLRQVVFLLMLLLLGGILFFELRAFLPAALGAFTLFILMNRWMRILVIRGWKPSLAAASLMLLSFMIIVLPIAGVISMLVNRLKGSGIQLQQAVEAIGKFIENLEQKVGFQLISEQSMSKLGGLAAQELPILLGATFNTLTTLVVMYFILYFMLMGGRNSEYNIFQWLPMSRKNQHQLQEQINSLVFSNAIGIPLIAIIQGIIGLGGYLLMGVKEPFLWFAITCIGSMIPIIGAAIAYIPLAIIFFVEGNTWMGVAMLIFGFGVIGTSDNIFRFWLQKKIGDVHPLITVFGVILGINLFGFIGLVFGPLLISVFILLIRIYQLEFTEAEQIPEFTENESI</sequence>
<keyword evidence="4 6" id="KW-1133">Transmembrane helix</keyword>
<dbReference type="PANTHER" id="PTHR21716">
    <property type="entry name" value="TRANSMEMBRANE PROTEIN"/>
    <property type="match status" value="1"/>
</dbReference>
<protein>
    <submittedName>
        <fullName evidence="7">AI-2E family transporter</fullName>
    </submittedName>
</protein>
<feature type="transmembrane region" description="Helical" evidence="6">
    <location>
        <begin position="294"/>
        <end position="325"/>
    </location>
</feature>
<dbReference type="EMBL" id="JAKEVY010000007">
    <property type="protein sequence ID" value="MCF1716897.1"/>
    <property type="molecule type" value="Genomic_DNA"/>
</dbReference>
<feature type="transmembrane region" description="Helical" evidence="6">
    <location>
        <begin position="224"/>
        <end position="254"/>
    </location>
</feature>
<dbReference type="InterPro" id="IPR002549">
    <property type="entry name" value="AI-2E-like"/>
</dbReference>
<organism evidence="7 8">
    <name type="scientific">Flavihumibacter fluminis</name>
    <dbReference type="NCBI Taxonomy" id="2909236"/>
    <lineage>
        <taxon>Bacteria</taxon>
        <taxon>Pseudomonadati</taxon>
        <taxon>Bacteroidota</taxon>
        <taxon>Chitinophagia</taxon>
        <taxon>Chitinophagales</taxon>
        <taxon>Chitinophagaceae</taxon>
        <taxon>Flavihumibacter</taxon>
    </lineage>
</organism>
<evidence type="ECO:0000313" key="8">
    <source>
        <dbReference type="Proteomes" id="UP001200145"/>
    </source>
</evidence>
<gene>
    <name evidence="7" type="ORF">L0U88_19810</name>
</gene>
<feature type="transmembrane region" description="Helical" evidence="6">
    <location>
        <begin position="33"/>
        <end position="50"/>
    </location>
</feature>
<keyword evidence="5 6" id="KW-0472">Membrane</keyword>
<dbReference type="RefSeq" id="WP_234868469.1">
    <property type="nucleotide sequence ID" value="NZ_JAKEVY010000007.1"/>
</dbReference>
<evidence type="ECO:0000256" key="6">
    <source>
        <dbReference type="SAM" id="Phobius"/>
    </source>
</evidence>
<evidence type="ECO:0000256" key="1">
    <source>
        <dbReference type="ARBA" id="ARBA00004141"/>
    </source>
</evidence>
<evidence type="ECO:0000256" key="4">
    <source>
        <dbReference type="ARBA" id="ARBA00022989"/>
    </source>
</evidence>
<comment type="similarity">
    <text evidence="2">Belongs to the autoinducer-2 exporter (AI-2E) (TC 2.A.86) family.</text>
</comment>
<keyword evidence="8" id="KW-1185">Reference proteome</keyword>
<name>A0ABS9BN06_9BACT</name>
<keyword evidence="3 6" id="KW-0812">Transmembrane</keyword>
<evidence type="ECO:0000256" key="3">
    <source>
        <dbReference type="ARBA" id="ARBA00022692"/>
    </source>
</evidence>
<feature type="transmembrane region" description="Helical" evidence="6">
    <location>
        <begin position="138"/>
        <end position="161"/>
    </location>
</feature>
<evidence type="ECO:0000256" key="2">
    <source>
        <dbReference type="ARBA" id="ARBA00009773"/>
    </source>
</evidence>
<reference evidence="7 8" key="1">
    <citation type="submission" date="2022-01" db="EMBL/GenBank/DDBJ databases">
        <title>Flavihumibacter sp. nov., isolated from sediment of a river.</title>
        <authorList>
            <person name="Liu H."/>
        </authorList>
    </citation>
    <scope>NUCLEOTIDE SEQUENCE [LARGE SCALE GENOMIC DNA]</scope>
    <source>
        <strain evidence="7 8">RY-1</strain>
    </source>
</reference>
<dbReference type="Proteomes" id="UP001200145">
    <property type="component" value="Unassembled WGS sequence"/>
</dbReference>
<evidence type="ECO:0000256" key="5">
    <source>
        <dbReference type="ARBA" id="ARBA00023136"/>
    </source>
</evidence>
<feature type="transmembrane region" description="Helical" evidence="6">
    <location>
        <begin position="62"/>
        <end position="87"/>
    </location>
</feature>
<feature type="transmembrane region" description="Helical" evidence="6">
    <location>
        <begin position="12"/>
        <end position="27"/>
    </location>
</feature>